<feature type="transmembrane region" description="Helical" evidence="7">
    <location>
        <begin position="381"/>
        <end position="399"/>
    </location>
</feature>
<feature type="domain" description="Major facilitator superfamily (MFS) profile" evidence="8">
    <location>
        <begin position="1"/>
        <end position="404"/>
    </location>
</feature>
<dbReference type="InterPro" id="IPR005828">
    <property type="entry name" value="MFS_sugar_transport-like"/>
</dbReference>
<feature type="transmembrane region" description="Helical" evidence="7">
    <location>
        <begin position="316"/>
        <end position="340"/>
    </location>
</feature>
<dbReference type="AlphaFoldDB" id="A0AAD7FSP5"/>
<reference evidence="9" key="1">
    <citation type="submission" date="2023-03" db="EMBL/GenBank/DDBJ databases">
        <title>Massive genome expansion in bonnet fungi (Mycena s.s.) driven by repeated elements and novel gene families across ecological guilds.</title>
        <authorList>
            <consortium name="Lawrence Berkeley National Laboratory"/>
            <person name="Harder C.B."/>
            <person name="Miyauchi S."/>
            <person name="Viragh M."/>
            <person name="Kuo A."/>
            <person name="Thoen E."/>
            <person name="Andreopoulos B."/>
            <person name="Lu D."/>
            <person name="Skrede I."/>
            <person name="Drula E."/>
            <person name="Henrissat B."/>
            <person name="Morin E."/>
            <person name="Kohler A."/>
            <person name="Barry K."/>
            <person name="LaButti K."/>
            <person name="Morin E."/>
            <person name="Salamov A."/>
            <person name="Lipzen A."/>
            <person name="Mereny Z."/>
            <person name="Hegedus B."/>
            <person name="Baldrian P."/>
            <person name="Stursova M."/>
            <person name="Weitz H."/>
            <person name="Taylor A."/>
            <person name="Grigoriev I.V."/>
            <person name="Nagy L.G."/>
            <person name="Martin F."/>
            <person name="Kauserud H."/>
        </authorList>
    </citation>
    <scope>NUCLEOTIDE SEQUENCE</scope>
    <source>
        <strain evidence="9">9284</strain>
    </source>
</reference>
<feature type="transmembrane region" description="Helical" evidence="7">
    <location>
        <begin position="281"/>
        <end position="304"/>
    </location>
</feature>
<name>A0AAD7FSP5_9AGAR</name>
<dbReference type="EMBL" id="JARKIF010000004">
    <property type="protein sequence ID" value="KAJ7641028.1"/>
    <property type="molecule type" value="Genomic_DNA"/>
</dbReference>
<dbReference type="InterPro" id="IPR050360">
    <property type="entry name" value="MFS_Sugar_Transporters"/>
</dbReference>
<keyword evidence="5 7" id="KW-1133">Transmembrane helix</keyword>
<feature type="transmembrane region" description="Helical" evidence="7">
    <location>
        <begin position="53"/>
        <end position="70"/>
    </location>
</feature>
<dbReference type="Proteomes" id="UP001221142">
    <property type="component" value="Unassembled WGS sequence"/>
</dbReference>
<dbReference type="Gene3D" id="1.20.1250.20">
    <property type="entry name" value="MFS general substrate transporter like domains"/>
    <property type="match status" value="1"/>
</dbReference>
<protein>
    <submittedName>
        <fullName evidence="9">General substrate transporter</fullName>
    </submittedName>
</protein>
<feature type="transmembrane region" description="Helical" evidence="7">
    <location>
        <begin position="114"/>
        <end position="134"/>
    </location>
</feature>
<dbReference type="FunFam" id="1.20.1250.20:FF:000134">
    <property type="entry name" value="MFS sugar transporter protein"/>
    <property type="match status" value="1"/>
</dbReference>
<gene>
    <name evidence="9" type="ORF">FB45DRAFT_1021810</name>
</gene>
<evidence type="ECO:0000313" key="10">
    <source>
        <dbReference type="Proteomes" id="UP001221142"/>
    </source>
</evidence>
<feature type="transmembrane region" description="Helical" evidence="7">
    <location>
        <begin position="82"/>
        <end position="102"/>
    </location>
</feature>
<feature type="transmembrane region" description="Helical" evidence="7">
    <location>
        <begin position="352"/>
        <end position="369"/>
    </location>
</feature>
<evidence type="ECO:0000256" key="3">
    <source>
        <dbReference type="ARBA" id="ARBA00022448"/>
    </source>
</evidence>
<dbReference type="GO" id="GO:0005351">
    <property type="term" value="F:carbohydrate:proton symporter activity"/>
    <property type="evidence" value="ECO:0007669"/>
    <property type="project" value="TreeGrafter"/>
</dbReference>
<keyword evidence="10" id="KW-1185">Reference proteome</keyword>
<evidence type="ECO:0000256" key="7">
    <source>
        <dbReference type="SAM" id="Phobius"/>
    </source>
</evidence>
<evidence type="ECO:0000256" key="5">
    <source>
        <dbReference type="ARBA" id="ARBA00022989"/>
    </source>
</evidence>
<comment type="caution">
    <text evidence="9">The sequence shown here is derived from an EMBL/GenBank/DDBJ whole genome shotgun (WGS) entry which is preliminary data.</text>
</comment>
<dbReference type="Pfam" id="PF00083">
    <property type="entry name" value="Sugar_tr"/>
    <property type="match status" value="1"/>
</dbReference>
<dbReference type="PANTHER" id="PTHR48022:SF64">
    <property type="entry name" value="MAJOR FACILITATOR SUPERFAMILY (MFS) PROFILE DOMAIN-CONTAINING PROTEIN"/>
    <property type="match status" value="1"/>
</dbReference>
<comment type="subcellular location">
    <subcellularLocation>
        <location evidence="1">Membrane</location>
        <topology evidence="1">Multi-pass membrane protein</topology>
    </subcellularLocation>
</comment>
<comment type="similarity">
    <text evidence="2">Belongs to the major facilitator superfamily. Sugar transporter (TC 2.A.1.1) family.</text>
</comment>
<evidence type="ECO:0000256" key="1">
    <source>
        <dbReference type="ARBA" id="ARBA00004141"/>
    </source>
</evidence>
<keyword evidence="3" id="KW-0813">Transport</keyword>
<feature type="transmembrane region" description="Helical" evidence="7">
    <location>
        <begin position="23"/>
        <end position="41"/>
    </location>
</feature>
<dbReference type="InterPro" id="IPR005829">
    <property type="entry name" value="Sugar_transporter_CS"/>
</dbReference>
<evidence type="ECO:0000313" key="9">
    <source>
        <dbReference type="EMBL" id="KAJ7641028.1"/>
    </source>
</evidence>
<feature type="transmembrane region" description="Helical" evidence="7">
    <location>
        <begin position="140"/>
        <end position="163"/>
    </location>
</feature>
<dbReference type="PANTHER" id="PTHR48022">
    <property type="entry name" value="PLASTIDIC GLUCOSE TRANSPORTER 4"/>
    <property type="match status" value="1"/>
</dbReference>
<accession>A0AAD7FSP5</accession>
<keyword evidence="6 7" id="KW-0472">Membrane</keyword>
<dbReference type="InterPro" id="IPR036259">
    <property type="entry name" value="MFS_trans_sf"/>
</dbReference>
<evidence type="ECO:0000256" key="6">
    <source>
        <dbReference type="ARBA" id="ARBA00023136"/>
    </source>
</evidence>
<dbReference type="PROSITE" id="PS00216">
    <property type="entry name" value="SUGAR_TRANSPORT_1"/>
    <property type="match status" value="1"/>
</dbReference>
<dbReference type="PROSITE" id="PS50850">
    <property type="entry name" value="MFS"/>
    <property type="match status" value="1"/>
</dbReference>
<dbReference type="SUPFAM" id="SSF103473">
    <property type="entry name" value="MFS general substrate transporter"/>
    <property type="match status" value="1"/>
</dbReference>
<proteinExistence type="inferred from homology"/>
<evidence type="ECO:0000259" key="8">
    <source>
        <dbReference type="PROSITE" id="PS50850"/>
    </source>
</evidence>
<evidence type="ECO:0000256" key="4">
    <source>
        <dbReference type="ARBA" id="ARBA00022692"/>
    </source>
</evidence>
<sequence length="435" mass="48394">MVNGLQSLTQWESYFNNPTKGRLGLLNAIQHIGALAGYPFAPYLSDGIGRKPTVFLGALIIVIATVVQTTSQSVGMFIGARFLIGFGLSWAANAGPVLVAELSYPKYRASLTSAYNSLWYSGAIVAAWTTFGSFKIAGTWSWFIPSALQALPSFLQVLLIWFVPESPRFLMSKGKEKEAVKVLVYYHADGDELDYEFQEIKSVIEFDCTANVGWGSFFASPGNRERWSGNGLVSYYLNKVLSQMGITDPTDQLLINGILNIWNLAWALIASTMVERFGRRLLFLTSTGLMALFLTLQTACFARFRILGDYPAAHAALTFISLFYAAYHIGFSPLIVTYTLEILPYNIRAKGYNIFNFTVSVALMFNQYVNPIALDVLSWKYYIVYCVWISCECVIFSSSKPKTAPSKRQRRYSTVVDAATAQAGVAQDLGHREEK</sequence>
<dbReference type="InterPro" id="IPR020846">
    <property type="entry name" value="MFS_dom"/>
</dbReference>
<dbReference type="GO" id="GO:0016020">
    <property type="term" value="C:membrane"/>
    <property type="evidence" value="ECO:0007669"/>
    <property type="project" value="UniProtKB-SubCell"/>
</dbReference>
<evidence type="ECO:0000256" key="2">
    <source>
        <dbReference type="ARBA" id="ARBA00010992"/>
    </source>
</evidence>
<organism evidence="9 10">
    <name type="scientific">Roridomyces roridus</name>
    <dbReference type="NCBI Taxonomy" id="1738132"/>
    <lineage>
        <taxon>Eukaryota</taxon>
        <taxon>Fungi</taxon>
        <taxon>Dikarya</taxon>
        <taxon>Basidiomycota</taxon>
        <taxon>Agaricomycotina</taxon>
        <taxon>Agaricomycetes</taxon>
        <taxon>Agaricomycetidae</taxon>
        <taxon>Agaricales</taxon>
        <taxon>Marasmiineae</taxon>
        <taxon>Mycenaceae</taxon>
        <taxon>Roridomyces</taxon>
    </lineage>
</organism>
<keyword evidence="4 7" id="KW-0812">Transmembrane</keyword>